<gene>
    <name evidence="3" type="ORF">PBIL07802_LOCUS9062</name>
</gene>
<dbReference type="PANTHER" id="PTHR48081">
    <property type="entry name" value="AB HYDROLASE SUPERFAMILY PROTEIN C4A8.06C"/>
    <property type="match status" value="1"/>
</dbReference>
<evidence type="ECO:0000313" key="3">
    <source>
        <dbReference type="EMBL" id="CAE0246872.1"/>
    </source>
</evidence>
<dbReference type="AlphaFoldDB" id="A0A7S3G557"/>
<keyword evidence="1" id="KW-0378">Hydrolase</keyword>
<dbReference type="Pfam" id="PF20434">
    <property type="entry name" value="BD-FAE"/>
    <property type="match status" value="1"/>
</dbReference>
<accession>A0A7S3G557</accession>
<proteinExistence type="predicted"/>
<dbReference type="InterPro" id="IPR050300">
    <property type="entry name" value="GDXG_lipolytic_enzyme"/>
</dbReference>
<name>A0A7S3G557_9EUKA</name>
<dbReference type="GO" id="GO:0004061">
    <property type="term" value="F:arylformamidase activity"/>
    <property type="evidence" value="ECO:0007669"/>
    <property type="project" value="TreeGrafter"/>
</dbReference>
<dbReference type="PANTHER" id="PTHR48081:SF33">
    <property type="entry name" value="KYNURENINE FORMAMIDASE"/>
    <property type="match status" value="1"/>
</dbReference>
<reference evidence="3" key="1">
    <citation type="submission" date="2021-01" db="EMBL/GenBank/DDBJ databases">
        <authorList>
            <person name="Corre E."/>
            <person name="Pelletier E."/>
            <person name="Niang G."/>
            <person name="Scheremetjew M."/>
            <person name="Finn R."/>
            <person name="Kale V."/>
            <person name="Holt S."/>
            <person name="Cochrane G."/>
            <person name="Meng A."/>
            <person name="Brown T."/>
            <person name="Cohen L."/>
        </authorList>
    </citation>
    <scope>NUCLEOTIDE SEQUENCE</scope>
    <source>
        <strain evidence="3">NIES-2562</strain>
    </source>
</reference>
<organism evidence="3">
    <name type="scientific">Palpitomonas bilix</name>
    <dbReference type="NCBI Taxonomy" id="652834"/>
    <lineage>
        <taxon>Eukaryota</taxon>
        <taxon>Eukaryota incertae sedis</taxon>
    </lineage>
</organism>
<dbReference type="EMBL" id="HBIB01014045">
    <property type="protein sequence ID" value="CAE0246872.1"/>
    <property type="molecule type" value="Transcribed_RNA"/>
</dbReference>
<dbReference type="InterPro" id="IPR019826">
    <property type="entry name" value="Carboxylesterase_B_AS"/>
</dbReference>
<evidence type="ECO:0000259" key="2">
    <source>
        <dbReference type="Pfam" id="PF20434"/>
    </source>
</evidence>
<dbReference type="PROSITE" id="PS00122">
    <property type="entry name" value="CARBOXYLESTERASE_B_1"/>
    <property type="match status" value="1"/>
</dbReference>
<feature type="domain" description="BD-FAE-like" evidence="2">
    <location>
        <begin position="70"/>
        <end position="271"/>
    </location>
</feature>
<protein>
    <recommendedName>
        <fullName evidence="2">BD-FAE-like domain-containing protein</fullName>
    </recommendedName>
</protein>
<dbReference type="SUPFAM" id="SSF53474">
    <property type="entry name" value="alpha/beta-Hydrolases"/>
    <property type="match status" value="1"/>
</dbReference>
<dbReference type="Gene3D" id="3.40.50.1820">
    <property type="entry name" value="alpha/beta hydrolase"/>
    <property type="match status" value="1"/>
</dbReference>
<dbReference type="InterPro" id="IPR049492">
    <property type="entry name" value="BD-FAE-like_dom"/>
</dbReference>
<evidence type="ECO:0000256" key="1">
    <source>
        <dbReference type="ARBA" id="ARBA00022801"/>
    </source>
</evidence>
<sequence length="332" mass="35723">MAPNPVALVREAGKELAWGASLVPHLIETAGVFHGQHGPQGKNIRYGKSKRAFLDVYLPSGRVVPAGKEGYAGLPVVVFFHGGGWGFGFKGFNALMGRALADRGLVAVLPSYTLYPSGNMEDLISDVSDAIVWTQEHISAFGGDPSQIHLSGHSAGAHLVTMCALRAMRLDANATSKMLSSSFLSIIGICGVYHLAEHELHEQARGVDSVSPMRFAAGGRNNFSKYSPTVILEMAKRKGDTSTDAKEKRPVLCLIHALDDRTVPLASSRRFAVAAQNSRAFQKVLLQSVRGGHTDNVNPSSKSQREAFEKTVDIISLIAHSKGKQLQLKSKL</sequence>
<dbReference type="InterPro" id="IPR029058">
    <property type="entry name" value="AB_hydrolase_fold"/>
</dbReference>